<dbReference type="EMBL" id="JACHMN010000001">
    <property type="protein sequence ID" value="MBB5867173.1"/>
    <property type="molecule type" value="Genomic_DNA"/>
</dbReference>
<dbReference type="SMART" id="SM00458">
    <property type="entry name" value="RICIN"/>
    <property type="match status" value="1"/>
</dbReference>
<reference evidence="3 4" key="1">
    <citation type="submission" date="2020-08" db="EMBL/GenBank/DDBJ databases">
        <title>Sequencing the genomes of 1000 actinobacteria strains.</title>
        <authorList>
            <person name="Klenk H.-P."/>
        </authorList>
    </citation>
    <scope>NUCLEOTIDE SEQUENCE [LARGE SCALE GENOMIC DNA]</scope>
    <source>
        <strain evidence="3 4">DSM 45362</strain>
    </source>
</reference>
<evidence type="ECO:0000313" key="4">
    <source>
        <dbReference type="Proteomes" id="UP000587527"/>
    </source>
</evidence>
<keyword evidence="1" id="KW-0732">Signal</keyword>
<evidence type="ECO:0000256" key="1">
    <source>
        <dbReference type="SAM" id="SignalP"/>
    </source>
</evidence>
<name>A0A841BJG0_9ACTN</name>
<dbReference type="InterPro" id="IPR035992">
    <property type="entry name" value="Ricin_B-like_lectins"/>
</dbReference>
<dbReference type="AlphaFoldDB" id="A0A841BJG0"/>
<proteinExistence type="predicted"/>
<organism evidence="3 4">
    <name type="scientific">Allocatelliglobosispora scoriae</name>
    <dbReference type="NCBI Taxonomy" id="643052"/>
    <lineage>
        <taxon>Bacteria</taxon>
        <taxon>Bacillati</taxon>
        <taxon>Actinomycetota</taxon>
        <taxon>Actinomycetes</taxon>
        <taxon>Micromonosporales</taxon>
        <taxon>Micromonosporaceae</taxon>
        <taxon>Allocatelliglobosispora</taxon>
    </lineage>
</organism>
<feature type="signal peptide" evidence="1">
    <location>
        <begin position="1"/>
        <end position="28"/>
    </location>
</feature>
<evidence type="ECO:0000313" key="3">
    <source>
        <dbReference type="EMBL" id="MBB5867173.1"/>
    </source>
</evidence>
<sequence>MSKVRSVVATVALAIVATLSLSAAPAQAVPPEIPVPPHGHVYNGASPRCLDSGVPAFSQLWTCSTSTYQNWTLTRLGTIRGQSPAGCLDAGAGTNGTGVPLVACSGSLSQKWTWNGSTIVSQSSGRCLDADLATIGSGGTKVQLWDCAGGTNQQWYFEFS</sequence>
<keyword evidence="4" id="KW-1185">Reference proteome</keyword>
<dbReference type="RefSeq" id="WP_184831592.1">
    <property type="nucleotide sequence ID" value="NZ_JACHMN010000001.1"/>
</dbReference>
<feature type="domain" description="Ricin B lectin" evidence="2">
    <location>
        <begin position="39"/>
        <end position="158"/>
    </location>
</feature>
<dbReference type="PROSITE" id="PS50231">
    <property type="entry name" value="RICIN_B_LECTIN"/>
    <property type="match status" value="1"/>
</dbReference>
<dbReference type="SUPFAM" id="SSF50370">
    <property type="entry name" value="Ricin B-like lectins"/>
    <property type="match status" value="1"/>
</dbReference>
<dbReference type="Proteomes" id="UP000587527">
    <property type="component" value="Unassembled WGS sequence"/>
</dbReference>
<comment type="caution">
    <text evidence="3">The sequence shown here is derived from an EMBL/GenBank/DDBJ whole genome shotgun (WGS) entry which is preliminary data.</text>
</comment>
<feature type="chain" id="PRO_5032382599" description="Ricin B lectin domain-containing protein" evidence="1">
    <location>
        <begin position="29"/>
        <end position="160"/>
    </location>
</feature>
<gene>
    <name evidence="3" type="ORF">F4553_000552</name>
</gene>
<accession>A0A841BJG0</accession>
<evidence type="ECO:0000259" key="2">
    <source>
        <dbReference type="SMART" id="SM00458"/>
    </source>
</evidence>
<protein>
    <recommendedName>
        <fullName evidence="2">Ricin B lectin domain-containing protein</fullName>
    </recommendedName>
</protein>
<dbReference type="Gene3D" id="2.80.10.50">
    <property type="match status" value="2"/>
</dbReference>
<dbReference type="Pfam" id="PF00652">
    <property type="entry name" value="Ricin_B_lectin"/>
    <property type="match status" value="1"/>
</dbReference>
<dbReference type="InterPro" id="IPR000772">
    <property type="entry name" value="Ricin_B_lectin"/>
</dbReference>